<accession>A0A9W7STR3</accession>
<protein>
    <submittedName>
        <fullName evidence="1">Mfs allantoate protein</fullName>
    </submittedName>
</protein>
<dbReference type="EMBL" id="RIBY02001778">
    <property type="protein sequence ID" value="KAH9828178.1"/>
    <property type="molecule type" value="Genomic_DNA"/>
</dbReference>
<evidence type="ECO:0000313" key="2">
    <source>
        <dbReference type="Proteomes" id="UP001138500"/>
    </source>
</evidence>
<keyword evidence="2" id="KW-1185">Reference proteome</keyword>
<organism evidence="1 2">
    <name type="scientific">Teratosphaeria destructans</name>
    <dbReference type="NCBI Taxonomy" id="418781"/>
    <lineage>
        <taxon>Eukaryota</taxon>
        <taxon>Fungi</taxon>
        <taxon>Dikarya</taxon>
        <taxon>Ascomycota</taxon>
        <taxon>Pezizomycotina</taxon>
        <taxon>Dothideomycetes</taxon>
        <taxon>Dothideomycetidae</taxon>
        <taxon>Mycosphaerellales</taxon>
        <taxon>Teratosphaeriaceae</taxon>
        <taxon>Teratosphaeria</taxon>
    </lineage>
</organism>
<reference evidence="1 2" key="1">
    <citation type="journal article" date="2018" name="IMA Fungus">
        <title>IMA Genome-F 10: Nine draft genome sequences of Claviceps purpurea s.lat., including C. arundinis, C. humidiphila, and C. cf. spartinae, pseudomolecules for the pitch canker pathogen Fusarium circinatum, draft genome of Davidsoniella eucalypti, Grosmannia galeiformis, Quambalaria eucalypti, and Teratosphaeria destructans.</title>
        <authorList>
            <person name="Wingfield B.D."/>
            <person name="Liu M."/>
            <person name="Nguyen H.D."/>
            <person name="Lane F.A."/>
            <person name="Morgan S.W."/>
            <person name="De Vos L."/>
            <person name="Wilken P.M."/>
            <person name="Duong T.A."/>
            <person name="Aylward J."/>
            <person name="Coetzee M.P."/>
            <person name="Dadej K."/>
            <person name="De Beer Z.W."/>
            <person name="Findlay W."/>
            <person name="Havenga M."/>
            <person name="Kolarik M."/>
            <person name="Menzies J.G."/>
            <person name="Naidoo K."/>
            <person name="Pochopski O."/>
            <person name="Shoukouhi P."/>
            <person name="Santana Q.C."/>
            <person name="Seifert K.A."/>
            <person name="Soal N."/>
            <person name="Steenkamp E.T."/>
            <person name="Tatham C.T."/>
            <person name="van der Nest M.A."/>
            <person name="Wingfield M.J."/>
        </authorList>
    </citation>
    <scope>NUCLEOTIDE SEQUENCE [LARGE SCALE GENOMIC DNA]</scope>
    <source>
        <strain evidence="1">CMW44962</strain>
    </source>
</reference>
<gene>
    <name evidence="1" type="ORF">Tdes44962_MAKER02541</name>
</gene>
<reference evidence="1 2" key="2">
    <citation type="journal article" date="2021" name="Curr. Genet.">
        <title>Genetic response to nitrogen starvation in the aggressive Eucalyptus foliar pathogen Teratosphaeria destructans.</title>
        <authorList>
            <person name="Havenga M."/>
            <person name="Wingfield B.D."/>
            <person name="Wingfield M.J."/>
            <person name="Dreyer L.L."/>
            <person name="Roets F."/>
            <person name="Aylward J."/>
        </authorList>
    </citation>
    <scope>NUCLEOTIDE SEQUENCE [LARGE SCALE GENOMIC DNA]</scope>
    <source>
        <strain evidence="1">CMW44962</strain>
    </source>
</reference>
<sequence>MSPIPQYQAFMLGVKIGAVNVNCQFCSFCAWQVYAMYRNDNRRKARFEHLALANSSAAHRTNTVEAVDEEQVRHELHDYLLKKAQLLSRSFGARNMHHEPVLFSRNVLWPQAAPRLAD</sequence>
<evidence type="ECO:0000313" key="1">
    <source>
        <dbReference type="EMBL" id="KAH9828178.1"/>
    </source>
</evidence>
<dbReference type="AlphaFoldDB" id="A0A9W7STR3"/>
<dbReference type="Proteomes" id="UP001138500">
    <property type="component" value="Unassembled WGS sequence"/>
</dbReference>
<name>A0A9W7STR3_9PEZI</name>
<comment type="caution">
    <text evidence="1">The sequence shown here is derived from an EMBL/GenBank/DDBJ whole genome shotgun (WGS) entry which is preliminary data.</text>
</comment>
<proteinExistence type="predicted"/>